<gene>
    <name evidence="2" type="ORF">S01H4_03153</name>
</gene>
<organism evidence="2">
    <name type="scientific">marine sediment metagenome</name>
    <dbReference type="NCBI Taxonomy" id="412755"/>
    <lineage>
        <taxon>unclassified sequences</taxon>
        <taxon>metagenomes</taxon>
        <taxon>ecological metagenomes</taxon>
    </lineage>
</organism>
<accession>X0ZYD0</accession>
<dbReference type="NCBIfam" id="TIGR03436">
    <property type="entry name" value="acidobact_VWFA"/>
    <property type="match status" value="1"/>
</dbReference>
<dbReference type="AlphaFoldDB" id="X0ZYD0"/>
<evidence type="ECO:0000313" key="2">
    <source>
        <dbReference type="EMBL" id="GAG74559.1"/>
    </source>
</evidence>
<sequence>MNMSRFIKIGIIVLVFTFLFLAFPYPVSAQEASDIKIAKTDIDDYPKVNIYLDFKEDSELGLLDLSEENFGVFENDEEINLTSVERIASVPEPIGVVLVLDTSGSMKGEPIEDAGSAASLFMDEMRAIDEFAVVGFADSITIYSSFTSNRKNLRDSISQIVAEGETSLFDGIIIALDQFKKREKIKHRYLIVLSDGTDTVSKLTVQDVIDKAQKEDVTIYSIALMSYDFNPTDIGNISRSANGELFIAANSKELKELYKFISRRIRNQYKISYTSLWPNTDFINVKIVVEKSELTSSIRTS</sequence>
<protein>
    <recommendedName>
        <fullName evidence="1">VWFA domain-containing protein</fullName>
    </recommendedName>
</protein>
<name>X0ZYD0_9ZZZZ</name>
<comment type="caution">
    <text evidence="2">The sequence shown here is derived from an EMBL/GenBank/DDBJ whole genome shotgun (WGS) entry which is preliminary data.</text>
</comment>
<reference evidence="2" key="1">
    <citation type="journal article" date="2014" name="Front. Microbiol.">
        <title>High frequency of phylogenetically diverse reductive dehalogenase-homologous genes in deep subseafloor sedimentary metagenomes.</title>
        <authorList>
            <person name="Kawai M."/>
            <person name="Futagami T."/>
            <person name="Toyoda A."/>
            <person name="Takaki Y."/>
            <person name="Nishi S."/>
            <person name="Hori S."/>
            <person name="Arai W."/>
            <person name="Tsubouchi T."/>
            <person name="Morono Y."/>
            <person name="Uchiyama I."/>
            <person name="Ito T."/>
            <person name="Fujiyama A."/>
            <person name="Inagaki F."/>
            <person name="Takami H."/>
        </authorList>
    </citation>
    <scope>NUCLEOTIDE SEQUENCE</scope>
    <source>
        <strain evidence="2">Expedition CK06-06</strain>
    </source>
</reference>
<dbReference type="InterPro" id="IPR002035">
    <property type="entry name" value="VWF_A"/>
</dbReference>
<dbReference type="InterPro" id="IPR051266">
    <property type="entry name" value="CLCR"/>
</dbReference>
<dbReference type="InterPro" id="IPR036465">
    <property type="entry name" value="vWFA_dom_sf"/>
</dbReference>
<dbReference type="InterPro" id="IPR017802">
    <property type="entry name" value="VWFA-rel_acidobac-type"/>
</dbReference>
<dbReference type="SUPFAM" id="SSF53300">
    <property type="entry name" value="vWA-like"/>
    <property type="match status" value="1"/>
</dbReference>
<dbReference type="EMBL" id="BART01000747">
    <property type="protein sequence ID" value="GAG74559.1"/>
    <property type="molecule type" value="Genomic_DNA"/>
</dbReference>
<dbReference type="Pfam" id="PF13519">
    <property type="entry name" value="VWA_2"/>
    <property type="match status" value="1"/>
</dbReference>
<dbReference type="PANTHER" id="PTHR10579:SF43">
    <property type="entry name" value="ZINC FINGER (C3HC4-TYPE RING FINGER) FAMILY PROTEIN"/>
    <property type="match status" value="1"/>
</dbReference>
<dbReference type="Gene3D" id="3.40.50.410">
    <property type="entry name" value="von Willebrand factor, type A domain"/>
    <property type="match status" value="1"/>
</dbReference>
<proteinExistence type="predicted"/>
<feature type="domain" description="VWFA" evidence="1">
    <location>
        <begin position="95"/>
        <end position="261"/>
    </location>
</feature>
<dbReference type="SMART" id="SM00327">
    <property type="entry name" value="VWA"/>
    <property type="match status" value="1"/>
</dbReference>
<dbReference type="CDD" id="cd00198">
    <property type="entry name" value="vWFA"/>
    <property type="match status" value="1"/>
</dbReference>
<dbReference type="PANTHER" id="PTHR10579">
    <property type="entry name" value="CALCIUM-ACTIVATED CHLORIDE CHANNEL REGULATOR"/>
    <property type="match status" value="1"/>
</dbReference>
<dbReference type="PROSITE" id="PS50234">
    <property type="entry name" value="VWFA"/>
    <property type="match status" value="1"/>
</dbReference>
<evidence type="ECO:0000259" key="1">
    <source>
        <dbReference type="PROSITE" id="PS50234"/>
    </source>
</evidence>
<feature type="non-terminal residue" evidence="2">
    <location>
        <position position="301"/>
    </location>
</feature>